<organism evidence="2 3">
    <name type="scientific">Amphiplicatus metriothermophilus</name>
    <dbReference type="NCBI Taxonomy" id="1519374"/>
    <lineage>
        <taxon>Bacteria</taxon>
        <taxon>Pseudomonadati</taxon>
        <taxon>Pseudomonadota</taxon>
        <taxon>Alphaproteobacteria</taxon>
        <taxon>Parvularculales</taxon>
        <taxon>Parvularculaceae</taxon>
        <taxon>Amphiplicatus</taxon>
    </lineage>
</organism>
<accession>A0A239PZ50</accession>
<dbReference type="InterPro" id="IPR006683">
    <property type="entry name" value="Thioestr_dom"/>
</dbReference>
<dbReference type="InterPro" id="IPR029069">
    <property type="entry name" value="HotDog_dom_sf"/>
</dbReference>
<evidence type="ECO:0000313" key="3">
    <source>
        <dbReference type="Proteomes" id="UP000198346"/>
    </source>
</evidence>
<dbReference type="Gene3D" id="3.10.129.10">
    <property type="entry name" value="Hotdog Thioesterase"/>
    <property type="match status" value="1"/>
</dbReference>
<evidence type="ECO:0000259" key="1">
    <source>
        <dbReference type="Pfam" id="PF03061"/>
    </source>
</evidence>
<dbReference type="GO" id="GO:0016790">
    <property type="term" value="F:thiolester hydrolase activity"/>
    <property type="evidence" value="ECO:0007669"/>
    <property type="project" value="UniProtKB-ARBA"/>
</dbReference>
<dbReference type="OrthoDB" id="8446488at2"/>
<protein>
    <submittedName>
        <fullName evidence="2">Acyl-coenzyme A thioesterase PaaI, contains HGG motif</fullName>
    </submittedName>
</protein>
<proteinExistence type="predicted"/>
<name>A0A239PZ50_9PROT</name>
<sequence>MAGVTSERHTDILNGYKAGESRFREWAKSALGDIRLVSWSWGRLSMRWEIDDRFIMPDGVMFGGHVAAVADHVAGLVTMSVLADNRERFRTSRLETNFFRPIMQPFATIEARVLNASRNLIHAEADFLNAEGKLAVRIAAVQVRRPLASAEG</sequence>
<dbReference type="AlphaFoldDB" id="A0A239PZ50"/>
<evidence type="ECO:0000313" key="2">
    <source>
        <dbReference type="EMBL" id="SNT75544.1"/>
    </source>
</evidence>
<feature type="domain" description="Thioesterase" evidence="1">
    <location>
        <begin position="59"/>
        <end position="135"/>
    </location>
</feature>
<dbReference type="Proteomes" id="UP000198346">
    <property type="component" value="Unassembled WGS sequence"/>
</dbReference>
<dbReference type="SUPFAM" id="SSF54637">
    <property type="entry name" value="Thioesterase/thiol ester dehydrase-isomerase"/>
    <property type="match status" value="1"/>
</dbReference>
<keyword evidence="3" id="KW-1185">Reference proteome</keyword>
<reference evidence="2 3" key="1">
    <citation type="submission" date="2017-07" db="EMBL/GenBank/DDBJ databases">
        <authorList>
            <person name="Sun Z.S."/>
            <person name="Albrecht U."/>
            <person name="Echele G."/>
            <person name="Lee C.C."/>
        </authorList>
    </citation>
    <scope>NUCLEOTIDE SEQUENCE [LARGE SCALE GENOMIC DNA]</scope>
    <source>
        <strain evidence="2 3">CGMCC 1.12710</strain>
    </source>
</reference>
<gene>
    <name evidence="2" type="ORF">SAMN06297382_2794</name>
</gene>
<dbReference type="CDD" id="cd03443">
    <property type="entry name" value="PaaI_thioesterase"/>
    <property type="match status" value="1"/>
</dbReference>
<dbReference type="EMBL" id="FZQA01000008">
    <property type="protein sequence ID" value="SNT75544.1"/>
    <property type="molecule type" value="Genomic_DNA"/>
</dbReference>
<dbReference type="Pfam" id="PF03061">
    <property type="entry name" value="4HBT"/>
    <property type="match status" value="1"/>
</dbReference>
<dbReference type="RefSeq" id="WP_089413210.1">
    <property type="nucleotide sequence ID" value="NZ_FZQA01000008.1"/>
</dbReference>